<sequence>MADSIQEAESLQTTKSINEIYSQAALIVLIGYIWYYCRMKSYYTKRETVRLALETSSEQLLRTSDGRIYKDSVLRHAIEVFTDSTRNPETITRLWIKNPPCRRCCSCLVKLYPIGKPTVYIGMNSDNNDSWADKEGLKLLIKNGFKLKVWTQLNIQTCQDIREGKRELRRLRNEVEREQELEEQHYCNIL</sequence>
<dbReference type="Pfam" id="PF18767">
    <property type="entry name" value="AID"/>
    <property type="match status" value="1"/>
</dbReference>
<keyword evidence="2" id="KW-0812">Transmembrane</keyword>
<name>A0A1X7UEF7_AMPQE</name>
<feature type="coiled-coil region" evidence="1">
    <location>
        <begin position="158"/>
        <end position="188"/>
    </location>
</feature>
<feature type="transmembrane region" description="Helical" evidence="2">
    <location>
        <begin position="20"/>
        <end position="37"/>
    </location>
</feature>
<evidence type="ECO:0000256" key="2">
    <source>
        <dbReference type="SAM" id="Phobius"/>
    </source>
</evidence>
<keyword evidence="2" id="KW-1133">Transmembrane helix</keyword>
<evidence type="ECO:0000313" key="3">
    <source>
        <dbReference type="EnsemblMetazoa" id="Aqu2.1.26147_001"/>
    </source>
</evidence>
<accession>A0A1X7UEF7</accession>
<keyword evidence="2" id="KW-0472">Membrane</keyword>
<dbReference type="InParanoid" id="A0A1X7UEF7"/>
<dbReference type="EnsemblMetazoa" id="Aqu2.1.26147_001">
    <property type="protein sequence ID" value="Aqu2.1.26147_001"/>
    <property type="gene ID" value="Aqu2.1.26147"/>
</dbReference>
<evidence type="ECO:0000256" key="1">
    <source>
        <dbReference type="SAM" id="Coils"/>
    </source>
</evidence>
<reference evidence="3" key="1">
    <citation type="submission" date="2017-05" db="UniProtKB">
        <authorList>
            <consortium name="EnsemblMetazoa"/>
        </authorList>
    </citation>
    <scope>IDENTIFICATION</scope>
</reference>
<dbReference type="AlphaFoldDB" id="A0A1X7UEF7"/>
<protein>
    <submittedName>
        <fullName evidence="3">Uncharacterized protein</fullName>
    </submittedName>
</protein>
<proteinExistence type="predicted"/>
<keyword evidence="1" id="KW-0175">Coiled coil</keyword>
<organism evidence="3">
    <name type="scientific">Amphimedon queenslandica</name>
    <name type="common">Sponge</name>
    <dbReference type="NCBI Taxonomy" id="400682"/>
    <lineage>
        <taxon>Eukaryota</taxon>
        <taxon>Metazoa</taxon>
        <taxon>Porifera</taxon>
        <taxon>Demospongiae</taxon>
        <taxon>Heteroscleromorpha</taxon>
        <taxon>Haplosclerida</taxon>
        <taxon>Niphatidae</taxon>
        <taxon>Amphimedon</taxon>
    </lineage>
</organism>